<reference evidence="1" key="1">
    <citation type="submission" date="2023-03" db="EMBL/GenBank/DDBJ databases">
        <title>Massive genome expansion in bonnet fungi (Mycena s.s.) driven by repeated elements and novel gene families across ecological guilds.</title>
        <authorList>
            <consortium name="Lawrence Berkeley National Laboratory"/>
            <person name="Harder C.B."/>
            <person name="Miyauchi S."/>
            <person name="Viragh M."/>
            <person name="Kuo A."/>
            <person name="Thoen E."/>
            <person name="Andreopoulos B."/>
            <person name="Lu D."/>
            <person name="Skrede I."/>
            <person name="Drula E."/>
            <person name="Henrissat B."/>
            <person name="Morin E."/>
            <person name="Kohler A."/>
            <person name="Barry K."/>
            <person name="LaButti K."/>
            <person name="Morin E."/>
            <person name="Salamov A."/>
            <person name="Lipzen A."/>
            <person name="Mereny Z."/>
            <person name="Hegedus B."/>
            <person name="Baldrian P."/>
            <person name="Stursova M."/>
            <person name="Weitz H."/>
            <person name="Taylor A."/>
            <person name="Grigoriev I.V."/>
            <person name="Nagy L.G."/>
            <person name="Martin F."/>
            <person name="Kauserud H."/>
        </authorList>
    </citation>
    <scope>NUCLEOTIDE SEQUENCE</scope>
    <source>
        <strain evidence="1">CBHHK200</strain>
    </source>
</reference>
<evidence type="ECO:0000313" key="2">
    <source>
        <dbReference type="Proteomes" id="UP001218188"/>
    </source>
</evidence>
<evidence type="ECO:0000313" key="1">
    <source>
        <dbReference type="EMBL" id="KAJ7020238.1"/>
    </source>
</evidence>
<comment type="caution">
    <text evidence="1">The sequence shown here is derived from an EMBL/GenBank/DDBJ whole genome shotgun (WGS) entry which is preliminary data.</text>
</comment>
<dbReference type="Proteomes" id="UP001218188">
    <property type="component" value="Unassembled WGS sequence"/>
</dbReference>
<accession>A0AAD6S4A6</accession>
<name>A0AAD6S4A6_9AGAR</name>
<dbReference type="EMBL" id="JARJCM010000269">
    <property type="protein sequence ID" value="KAJ7020238.1"/>
    <property type="molecule type" value="Genomic_DNA"/>
</dbReference>
<gene>
    <name evidence="1" type="ORF">C8F04DRAFT_1318574</name>
</gene>
<proteinExistence type="predicted"/>
<organism evidence="1 2">
    <name type="scientific">Mycena alexandri</name>
    <dbReference type="NCBI Taxonomy" id="1745969"/>
    <lineage>
        <taxon>Eukaryota</taxon>
        <taxon>Fungi</taxon>
        <taxon>Dikarya</taxon>
        <taxon>Basidiomycota</taxon>
        <taxon>Agaricomycotina</taxon>
        <taxon>Agaricomycetes</taxon>
        <taxon>Agaricomycetidae</taxon>
        <taxon>Agaricales</taxon>
        <taxon>Marasmiineae</taxon>
        <taxon>Mycenaceae</taxon>
        <taxon>Mycena</taxon>
    </lineage>
</organism>
<sequence length="300" mass="32926">MGESRAGTNQASCARWSDLGSEFDENLTAVTTVGFRVPNSDSDIAIAIAIGNEKGRRRQTGGMNHDQEKNTDSRVHSGYFGVRNLKNICGGNSDSKDREGGDVHFIPFTAVDVQFESESERGSPRGRGVLGVCKRYLCYMIADGSTRGRGEASGAPGNEAKSRWRRRYREWSRQRQQHAECGIGWMRAQHVFLPRRVTGAGSTRGEWGLRGADGQEFGGAGIPARNRRHVRSSLSRTKRALGWIFRRNIHGGEPKPRPGCGRSWASGLSTAYEGPKLEAAGTSTTHRSVISCCIIIMYCC</sequence>
<keyword evidence="2" id="KW-1185">Reference proteome</keyword>
<dbReference type="AlphaFoldDB" id="A0AAD6S4A6"/>
<protein>
    <submittedName>
        <fullName evidence="1">Uncharacterized protein</fullName>
    </submittedName>
</protein>